<accession>A0AA36FXT1</accession>
<evidence type="ECO:0000313" key="1">
    <source>
        <dbReference type="EMBL" id="CAJ0570744.1"/>
    </source>
</evidence>
<proteinExistence type="predicted"/>
<dbReference type="EMBL" id="CATQJA010002460">
    <property type="protein sequence ID" value="CAJ0570744.1"/>
    <property type="molecule type" value="Genomic_DNA"/>
</dbReference>
<protein>
    <submittedName>
        <fullName evidence="1">Uncharacterized protein</fullName>
    </submittedName>
</protein>
<gene>
    <name evidence="1" type="ORF">MSPICULIGERA_LOCUS9180</name>
</gene>
<sequence>MDSPPKAPSDAQQNHRGELVIHLPQDAKDISMDIRMSRPVLRDAFNNDLSSADRTPIQHIRTIVIPDNVTRITLVFDTAITKKLRAEKCGHLDAHFVDVPTDSVFFPGKSYVELSTIGLSKKDLKIGDNVLILMKGTTSKMVWREARVRSKGVRGPNLEFAKWAENGQKMPLVADRYWITVLTGDKLHDVELFGRHFDAVYAYTGRHLSASIYDTLPAGCVLDIADMMGAMNVRDANHAKGYVITNISTNEGISP</sequence>
<reference evidence="1" key="1">
    <citation type="submission" date="2023-06" db="EMBL/GenBank/DDBJ databases">
        <authorList>
            <person name="Delattre M."/>
        </authorList>
    </citation>
    <scope>NUCLEOTIDE SEQUENCE</scope>
    <source>
        <strain evidence="1">AF72</strain>
    </source>
</reference>
<organism evidence="1 2">
    <name type="scientific">Mesorhabditis spiculigera</name>
    <dbReference type="NCBI Taxonomy" id="96644"/>
    <lineage>
        <taxon>Eukaryota</taxon>
        <taxon>Metazoa</taxon>
        <taxon>Ecdysozoa</taxon>
        <taxon>Nematoda</taxon>
        <taxon>Chromadorea</taxon>
        <taxon>Rhabditida</taxon>
        <taxon>Rhabditina</taxon>
        <taxon>Rhabditomorpha</taxon>
        <taxon>Rhabditoidea</taxon>
        <taxon>Rhabditidae</taxon>
        <taxon>Mesorhabditinae</taxon>
        <taxon>Mesorhabditis</taxon>
    </lineage>
</organism>
<keyword evidence="2" id="KW-1185">Reference proteome</keyword>
<feature type="non-terminal residue" evidence="1">
    <location>
        <position position="255"/>
    </location>
</feature>
<comment type="caution">
    <text evidence="1">The sequence shown here is derived from an EMBL/GenBank/DDBJ whole genome shotgun (WGS) entry which is preliminary data.</text>
</comment>
<dbReference type="AlphaFoldDB" id="A0AA36FXT1"/>
<dbReference type="Proteomes" id="UP001177023">
    <property type="component" value="Unassembled WGS sequence"/>
</dbReference>
<evidence type="ECO:0000313" key="2">
    <source>
        <dbReference type="Proteomes" id="UP001177023"/>
    </source>
</evidence>
<name>A0AA36FXT1_9BILA</name>